<proteinExistence type="predicted"/>
<reference evidence="2 3" key="1">
    <citation type="submission" date="2016-10" db="EMBL/GenBank/DDBJ databases">
        <title>The genome sequence of Colletotrichum fioriniae PJ7.</title>
        <authorList>
            <person name="Baroncelli R."/>
        </authorList>
    </citation>
    <scope>NUCLEOTIDE SEQUENCE [LARGE SCALE GENOMIC DNA]</scope>
    <source>
        <strain evidence="2">Col 31</strain>
    </source>
</reference>
<dbReference type="Proteomes" id="UP001239795">
    <property type="component" value="Unassembled WGS sequence"/>
</dbReference>
<evidence type="ECO:0000313" key="2">
    <source>
        <dbReference type="EMBL" id="KAK1445878.1"/>
    </source>
</evidence>
<comment type="caution">
    <text evidence="2">The sequence shown here is derived from an EMBL/GenBank/DDBJ whole genome shotgun (WGS) entry which is preliminary data.</text>
</comment>
<organism evidence="2 3">
    <name type="scientific">Colletotrichum melonis</name>
    <dbReference type="NCBI Taxonomy" id="1209925"/>
    <lineage>
        <taxon>Eukaryota</taxon>
        <taxon>Fungi</taxon>
        <taxon>Dikarya</taxon>
        <taxon>Ascomycota</taxon>
        <taxon>Pezizomycotina</taxon>
        <taxon>Sordariomycetes</taxon>
        <taxon>Hypocreomycetidae</taxon>
        <taxon>Glomerellales</taxon>
        <taxon>Glomerellaceae</taxon>
        <taxon>Colletotrichum</taxon>
        <taxon>Colletotrichum acutatum species complex</taxon>
    </lineage>
</organism>
<evidence type="ECO:0000313" key="3">
    <source>
        <dbReference type="Proteomes" id="UP001239795"/>
    </source>
</evidence>
<keyword evidence="1" id="KW-0812">Transmembrane</keyword>
<gene>
    <name evidence="2" type="ORF">CMEL01_10121</name>
</gene>
<accession>A0AAI9TUH2</accession>
<keyword evidence="1" id="KW-1133">Transmembrane helix</keyword>
<protein>
    <submittedName>
        <fullName evidence="2">Uncharacterized protein</fullName>
    </submittedName>
</protein>
<dbReference type="AlphaFoldDB" id="A0AAI9TUH2"/>
<sequence length="72" mass="7762">MGNGGAHPQTQGILNLIHQHVLFFLLSLSLLLNTLDEAHAKILTMIPSVAAYPPRPSSHGFLPIDTILGPVR</sequence>
<name>A0AAI9TUH2_9PEZI</name>
<keyword evidence="3" id="KW-1185">Reference proteome</keyword>
<feature type="transmembrane region" description="Helical" evidence="1">
    <location>
        <begin position="16"/>
        <end position="35"/>
    </location>
</feature>
<evidence type="ECO:0000256" key="1">
    <source>
        <dbReference type="SAM" id="Phobius"/>
    </source>
</evidence>
<keyword evidence="1" id="KW-0472">Membrane</keyword>
<dbReference type="EMBL" id="MLGG01000090">
    <property type="protein sequence ID" value="KAK1445878.1"/>
    <property type="molecule type" value="Genomic_DNA"/>
</dbReference>